<proteinExistence type="predicted"/>
<organism evidence="1">
    <name type="scientific">marine metagenome</name>
    <dbReference type="NCBI Taxonomy" id="408172"/>
    <lineage>
        <taxon>unclassified sequences</taxon>
        <taxon>metagenomes</taxon>
        <taxon>ecological metagenomes</taxon>
    </lineage>
</organism>
<protein>
    <recommendedName>
        <fullName evidence="2">Arc-like DNA binding domain-containing protein</fullName>
    </recommendedName>
</protein>
<sequence length="79" mass="9236">MLMSKVNKGGRPFTEPSSLRSVRLPVRLWNMVYKASKDFRSVNEYFLSLVENDLIKRKMLKRSERKKLSSNNKNNSTKG</sequence>
<evidence type="ECO:0000313" key="1">
    <source>
        <dbReference type="EMBL" id="SVE59779.1"/>
    </source>
</evidence>
<evidence type="ECO:0008006" key="2">
    <source>
        <dbReference type="Google" id="ProtNLM"/>
    </source>
</evidence>
<reference evidence="1" key="1">
    <citation type="submission" date="2018-05" db="EMBL/GenBank/DDBJ databases">
        <authorList>
            <person name="Lanie J.A."/>
            <person name="Ng W.-L."/>
            <person name="Kazmierczak K.M."/>
            <person name="Andrzejewski T.M."/>
            <person name="Davidsen T.M."/>
            <person name="Wayne K.J."/>
            <person name="Tettelin H."/>
            <person name="Glass J.I."/>
            <person name="Rusch D."/>
            <person name="Podicherti R."/>
            <person name="Tsui H.-C.T."/>
            <person name="Winkler M.E."/>
        </authorList>
    </citation>
    <scope>NUCLEOTIDE SEQUENCE</scope>
</reference>
<dbReference type="EMBL" id="UINC01228460">
    <property type="protein sequence ID" value="SVE59779.1"/>
    <property type="molecule type" value="Genomic_DNA"/>
</dbReference>
<gene>
    <name evidence="1" type="ORF">METZ01_LOCUS512633</name>
</gene>
<name>A0A383ET07_9ZZZZ</name>
<accession>A0A383ET07</accession>
<dbReference type="AlphaFoldDB" id="A0A383ET07"/>